<feature type="compositionally biased region" description="Acidic residues" evidence="1">
    <location>
        <begin position="1"/>
        <end position="16"/>
    </location>
</feature>
<feature type="compositionally biased region" description="Low complexity" evidence="1">
    <location>
        <begin position="55"/>
        <end position="64"/>
    </location>
</feature>
<evidence type="ECO:0000256" key="1">
    <source>
        <dbReference type="SAM" id="MobiDB-lite"/>
    </source>
</evidence>
<reference evidence="2" key="2">
    <citation type="submission" date="2022-01" db="EMBL/GenBank/DDBJ databases">
        <authorList>
            <person name="Yamashiro T."/>
            <person name="Shiraishi A."/>
            <person name="Satake H."/>
            <person name="Nakayama K."/>
        </authorList>
    </citation>
    <scope>NUCLEOTIDE SEQUENCE</scope>
</reference>
<feature type="region of interest" description="Disordered" evidence="1">
    <location>
        <begin position="1"/>
        <end position="123"/>
    </location>
</feature>
<organism evidence="2 3">
    <name type="scientific">Tanacetum coccineum</name>
    <dbReference type="NCBI Taxonomy" id="301880"/>
    <lineage>
        <taxon>Eukaryota</taxon>
        <taxon>Viridiplantae</taxon>
        <taxon>Streptophyta</taxon>
        <taxon>Embryophyta</taxon>
        <taxon>Tracheophyta</taxon>
        <taxon>Spermatophyta</taxon>
        <taxon>Magnoliopsida</taxon>
        <taxon>eudicotyledons</taxon>
        <taxon>Gunneridae</taxon>
        <taxon>Pentapetalae</taxon>
        <taxon>asterids</taxon>
        <taxon>campanulids</taxon>
        <taxon>Asterales</taxon>
        <taxon>Asteraceae</taxon>
        <taxon>Asteroideae</taxon>
        <taxon>Anthemideae</taxon>
        <taxon>Anthemidinae</taxon>
        <taxon>Tanacetum</taxon>
    </lineage>
</organism>
<name>A0ABQ5GPM1_9ASTR</name>
<feature type="compositionally biased region" description="Acidic residues" evidence="1">
    <location>
        <begin position="85"/>
        <end position="123"/>
    </location>
</feature>
<keyword evidence="3" id="KW-1185">Reference proteome</keyword>
<sequence length="123" mass="13604">MDTESEPFEDPIDTETPESPLIVAPPTSQPESLSVSMAEVATMSESAFRKRFRSSYESSLSVSPPDLPLRKRYRGTSELVKDSKEDDDEEDEEIEESLDSDSVSEDAEDEGPTAEEEDHATGD</sequence>
<accession>A0ABQ5GPM1</accession>
<proteinExistence type="predicted"/>
<dbReference type="Proteomes" id="UP001151760">
    <property type="component" value="Unassembled WGS sequence"/>
</dbReference>
<protein>
    <submittedName>
        <fullName evidence="2">Uncharacterized protein</fullName>
    </submittedName>
</protein>
<dbReference type="EMBL" id="BQNB010018727">
    <property type="protein sequence ID" value="GJT77612.1"/>
    <property type="molecule type" value="Genomic_DNA"/>
</dbReference>
<evidence type="ECO:0000313" key="3">
    <source>
        <dbReference type="Proteomes" id="UP001151760"/>
    </source>
</evidence>
<reference evidence="2" key="1">
    <citation type="journal article" date="2022" name="Int. J. Mol. Sci.">
        <title>Draft Genome of Tanacetum Coccineum: Genomic Comparison of Closely Related Tanacetum-Family Plants.</title>
        <authorList>
            <person name="Yamashiro T."/>
            <person name="Shiraishi A."/>
            <person name="Nakayama K."/>
            <person name="Satake H."/>
        </authorList>
    </citation>
    <scope>NUCLEOTIDE SEQUENCE</scope>
</reference>
<comment type="caution">
    <text evidence="2">The sequence shown here is derived from an EMBL/GenBank/DDBJ whole genome shotgun (WGS) entry which is preliminary data.</text>
</comment>
<gene>
    <name evidence="2" type="ORF">Tco_1044337</name>
</gene>
<evidence type="ECO:0000313" key="2">
    <source>
        <dbReference type="EMBL" id="GJT77612.1"/>
    </source>
</evidence>